<evidence type="ECO:0000313" key="2">
    <source>
        <dbReference type="EMBL" id="KAI1618763.1"/>
    </source>
</evidence>
<feature type="compositionally biased region" description="Basic and acidic residues" evidence="1">
    <location>
        <begin position="509"/>
        <end position="524"/>
    </location>
</feature>
<dbReference type="Proteomes" id="UP001203852">
    <property type="component" value="Unassembled WGS sequence"/>
</dbReference>
<feature type="region of interest" description="Disordered" evidence="1">
    <location>
        <begin position="380"/>
        <end position="592"/>
    </location>
</feature>
<comment type="caution">
    <text evidence="2">The sequence shown here is derived from an EMBL/GenBank/DDBJ whole genome shotgun (WGS) entry which is preliminary data.</text>
</comment>
<feature type="compositionally biased region" description="Basic residues" evidence="1">
    <location>
        <begin position="436"/>
        <end position="446"/>
    </location>
</feature>
<dbReference type="EMBL" id="MU404350">
    <property type="protein sequence ID" value="KAI1618763.1"/>
    <property type="molecule type" value="Genomic_DNA"/>
</dbReference>
<dbReference type="AlphaFoldDB" id="A0AAN6E6I6"/>
<feature type="compositionally biased region" description="Polar residues" evidence="1">
    <location>
        <begin position="423"/>
        <end position="435"/>
    </location>
</feature>
<evidence type="ECO:0000256" key="1">
    <source>
        <dbReference type="SAM" id="MobiDB-lite"/>
    </source>
</evidence>
<accession>A0AAN6E6I6</accession>
<keyword evidence="3" id="KW-1185">Reference proteome</keyword>
<gene>
    <name evidence="2" type="ORF">EDD36DRAFT_460402</name>
</gene>
<protein>
    <submittedName>
        <fullName evidence="2">Uncharacterized protein</fullName>
    </submittedName>
</protein>
<name>A0AAN6E6I6_9EURO</name>
<organism evidence="2 3">
    <name type="scientific">Exophiala viscosa</name>
    <dbReference type="NCBI Taxonomy" id="2486360"/>
    <lineage>
        <taxon>Eukaryota</taxon>
        <taxon>Fungi</taxon>
        <taxon>Dikarya</taxon>
        <taxon>Ascomycota</taxon>
        <taxon>Pezizomycotina</taxon>
        <taxon>Eurotiomycetes</taxon>
        <taxon>Chaetothyriomycetidae</taxon>
        <taxon>Chaetothyriales</taxon>
        <taxon>Herpotrichiellaceae</taxon>
        <taxon>Exophiala</taxon>
    </lineage>
</organism>
<proteinExistence type="predicted"/>
<evidence type="ECO:0000313" key="3">
    <source>
        <dbReference type="Proteomes" id="UP001203852"/>
    </source>
</evidence>
<sequence>MPADRTTTVSYAVDLLRAHQLRRENAFLHKEVHACRNEIVAIHEELKEMRSTVEKCHTMSAATCTHSDELRVRAEEHARELFDIKAAFQATKGDVEDLKIAYDRIYKNVQAEVPLVKKSIDLAREDCERVGDEHTKQFDDVKASVAALQVLVDEKADMALLETLESRVNQLTLPGIVPHIAVRSPSRVPDSFERAKGVQVLDSQPADGHEDIPRSQSPGLPHVAIPKTANATILSDIDLDAKAETISYAGHQYHALTELDSLRFLPEPQAPASELAKINTLRQKRFEDWAEYYLTGQKLKAALPDSFEETIVRRFVEGVFQESRKRQCQQWLDSEGWTWDNVTLFNDMLSQDPKPSEPCSESGRAKVSLYSEKIGRIVKEREEPKTGVKRTGVSKKLARKQHLDANTEPVRRSQRLIEKETQTAHTAHVSLSNNPKPRKPAAKRNRDHHEQQSLSNTVGISDKLGNATAEANKEVEVQQTSAQAEAKDKETSTCMGKMVTTPPLQRTNSRPETRGIEVVRRRDQLLPQLVPQKRPLKDTAEDSSDDAGYLYGQGPAKRVVSEEQSRVRRPKERRLPLPPPPEIPILPTSSDE</sequence>
<feature type="compositionally biased region" description="Basic and acidic residues" evidence="1">
    <location>
        <begin position="401"/>
        <end position="422"/>
    </location>
</feature>
<reference evidence="2" key="1">
    <citation type="journal article" date="2022" name="bioRxiv">
        <title>Deciphering the potential niche of two novel black yeast fungi from a biological soil crust based on their genomes, phenotypes, and melanin regulation.</title>
        <authorList>
            <consortium name="DOE Joint Genome Institute"/>
            <person name="Carr E.C."/>
            <person name="Barton Q."/>
            <person name="Grambo S."/>
            <person name="Sullivan M."/>
            <person name="Renfro C.M."/>
            <person name="Kuo A."/>
            <person name="Pangilinan J."/>
            <person name="Lipzen A."/>
            <person name="Keymanesh K."/>
            <person name="Savage E."/>
            <person name="Barry K."/>
            <person name="Grigoriev I.V."/>
            <person name="Riekhof W.R."/>
            <person name="Harris S.S."/>
        </authorList>
    </citation>
    <scope>NUCLEOTIDE SEQUENCE</scope>
    <source>
        <strain evidence="2">JF 03-4F</strain>
    </source>
</reference>